<keyword evidence="1" id="KW-0732">Signal</keyword>
<dbReference type="SUPFAM" id="SSF53850">
    <property type="entry name" value="Periplasmic binding protein-like II"/>
    <property type="match status" value="1"/>
</dbReference>
<proteinExistence type="predicted"/>
<accession>A0A2S6NMU5</accession>
<evidence type="ECO:0008006" key="4">
    <source>
        <dbReference type="Google" id="ProtNLM"/>
    </source>
</evidence>
<dbReference type="Proteomes" id="UP000239724">
    <property type="component" value="Unassembled WGS sequence"/>
</dbReference>
<comment type="caution">
    <text evidence="2">The sequence shown here is derived from an EMBL/GenBank/DDBJ whole genome shotgun (WGS) entry which is preliminary data.</text>
</comment>
<organism evidence="2 3">
    <name type="scientific">Rhodopila globiformis</name>
    <name type="common">Rhodopseudomonas globiformis</name>
    <dbReference type="NCBI Taxonomy" id="1071"/>
    <lineage>
        <taxon>Bacteria</taxon>
        <taxon>Pseudomonadati</taxon>
        <taxon>Pseudomonadota</taxon>
        <taxon>Alphaproteobacteria</taxon>
        <taxon>Acetobacterales</taxon>
        <taxon>Acetobacteraceae</taxon>
        <taxon>Rhodopila</taxon>
    </lineage>
</organism>
<dbReference type="AlphaFoldDB" id="A0A2S6NMU5"/>
<dbReference type="Gene3D" id="3.40.190.10">
    <property type="entry name" value="Periplasmic binding protein-like II"/>
    <property type="match status" value="2"/>
</dbReference>
<sequence>MLHRRLTCLDGTYDLAREPAPHLAMLDFLGRMPVPLRFGFAAGLLRAAAPAGLQTCFLIGNEWYAPFDDLTRSEPGAGFPHMILSPFTRDMLSVAFQDRLRAMGHAGVPAPPVHPAAAAAGLVDPAGLFSVFGVIPWVFLVDHRKLAHRPVPRCWQDLLDPVHAAQIVFGGWRRPSDGAYPDCNDFLLLYLFRRFGAAGLRAFAANTRAIMHNTVAARLAGSGSEDGGAITILPWMQADMCPRRDRTSVIWPEDGAMTMPMGFTVDANRRRRMQPLLDFVCGAPFAAFLARNRYPAVWSGGPQGFPPGARLDWLGWDYTRSHDMAEETATALRLFFTAWEHA</sequence>
<dbReference type="EMBL" id="NHRY01000045">
    <property type="protein sequence ID" value="PPQ37768.1"/>
    <property type="molecule type" value="Genomic_DNA"/>
</dbReference>
<dbReference type="Pfam" id="PF13343">
    <property type="entry name" value="SBP_bac_6"/>
    <property type="match status" value="1"/>
</dbReference>
<keyword evidence="3" id="KW-1185">Reference proteome</keyword>
<evidence type="ECO:0000313" key="2">
    <source>
        <dbReference type="EMBL" id="PPQ37768.1"/>
    </source>
</evidence>
<protein>
    <recommendedName>
        <fullName evidence="4">ABC transporter substrate-binding protein</fullName>
    </recommendedName>
</protein>
<name>A0A2S6NMU5_RHOGL</name>
<gene>
    <name evidence="2" type="ORF">CCS01_03090</name>
</gene>
<dbReference type="OrthoDB" id="9766989at2"/>
<evidence type="ECO:0000256" key="1">
    <source>
        <dbReference type="ARBA" id="ARBA00022729"/>
    </source>
</evidence>
<dbReference type="RefSeq" id="WP_104517379.1">
    <property type="nucleotide sequence ID" value="NZ_NHRY01000045.1"/>
</dbReference>
<evidence type="ECO:0000313" key="3">
    <source>
        <dbReference type="Proteomes" id="UP000239724"/>
    </source>
</evidence>
<dbReference type="PANTHER" id="PTHR30006">
    <property type="entry name" value="THIAMINE-BINDING PERIPLASMIC PROTEIN-RELATED"/>
    <property type="match status" value="1"/>
</dbReference>
<dbReference type="PANTHER" id="PTHR30006:SF2">
    <property type="entry name" value="ABC TRANSPORTER SUBSTRATE-BINDING PROTEIN"/>
    <property type="match status" value="1"/>
</dbReference>
<reference evidence="2 3" key="1">
    <citation type="journal article" date="2018" name="Arch. Microbiol.">
        <title>New insights into the metabolic potential of the phototrophic purple bacterium Rhodopila globiformis DSM 161(T) from its draft genome sequence and evidence for a vanadium-dependent nitrogenase.</title>
        <authorList>
            <person name="Imhoff J.F."/>
            <person name="Rahn T."/>
            <person name="Kunzel S."/>
            <person name="Neulinger S.C."/>
        </authorList>
    </citation>
    <scope>NUCLEOTIDE SEQUENCE [LARGE SCALE GENOMIC DNA]</scope>
    <source>
        <strain evidence="2 3">DSM 161</strain>
    </source>
</reference>